<dbReference type="GO" id="GO:0055085">
    <property type="term" value="P:transmembrane transport"/>
    <property type="evidence" value="ECO:0007669"/>
    <property type="project" value="UniProtKB-ARBA"/>
</dbReference>
<dbReference type="PANTHER" id="PTHR43776">
    <property type="entry name" value="TRANSPORT ATP-BINDING PROTEIN"/>
    <property type="match status" value="1"/>
</dbReference>
<dbReference type="GO" id="GO:0005524">
    <property type="term" value="F:ATP binding"/>
    <property type="evidence" value="ECO:0007669"/>
    <property type="project" value="UniProtKB-KW"/>
</dbReference>
<dbReference type="RefSeq" id="WP_142097431.1">
    <property type="nucleotide sequence ID" value="NZ_VIGH01000003.1"/>
</dbReference>
<keyword evidence="4 6" id="KW-0067">ATP-binding</keyword>
<keyword evidence="2" id="KW-0813">Transport</keyword>
<evidence type="ECO:0000256" key="4">
    <source>
        <dbReference type="ARBA" id="ARBA00022840"/>
    </source>
</evidence>
<evidence type="ECO:0000256" key="2">
    <source>
        <dbReference type="ARBA" id="ARBA00022448"/>
    </source>
</evidence>
<evidence type="ECO:0000256" key="3">
    <source>
        <dbReference type="ARBA" id="ARBA00022741"/>
    </source>
</evidence>
<dbReference type="GO" id="GO:0016887">
    <property type="term" value="F:ATP hydrolysis activity"/>
    <property type="evidence" value="ECO:0007669"/>
    <property type="project" value="InterPro"/>
</dbReference>
<reference evidence="6 7" key="1">
    <citation type="submission" date="2019-06" db="EMBL/GenBank/DDBJ databases">
        <title>Rhodococcus spaelei sp. nov., isolated from a cave.</title>
        <authorList>
            <person name="Lee S.D."/>
        </authorList>
    </citation>
    <scope>NUCLEOTIDE SEQUENCE [LARGE SCALE GENOMIC DNA]</scope>
    <source>
        <strain evidence="6 7">C9-5</strain>
    </source>
</reference>
<name>A0A541BM88_9NOCA</name>
<evidence type="ECO:0000256" key="1">
    <source>
        <dbReference type="ARBA" id="ARBA00005417"/>
    </source>
</evidence>
<dbReference type="PROSITE" id="PS50893">
    <property type="entry name" value="ABC_TRANSPORTER_2"/>
    <property type="match status" value="1"/>
</dbReference>
<comment type="similarity">
    <text evidence="1">Belongs to the ABC transporter superfamily.</text>
</comment>
<dbReference type="SMART" id="SM00382">
    <property type="entry name" value="AAA"/>
    <property type="match status" value="1"/>
</dbReference>
<evidence type="ECO:0000313" key="6">
    <source>
        <dbReference type="EMBL" id="TQF73443.1"/>
    </source>
</evidence>
<accession>A0A541BM88</accession>
<dbReference type="AlphaFoldDB" id="A0A541BM88"/>
<evidence type="ECO:0000259" key="5">
    <source>
        <dbReference type="PROSITE" id="PS50893"/>
    </source>
</evidence>
<proteinExistence type="inferred from homology"/>
<gene>
    <name evidence="6" type="ORF">FK531_08055</name>
</gene>
<dbReference type="EMBL" id="VIGH01000003">
    <property type="protein sequence ID" value="TQF73443.1"/>
    <property type="molecule type" value="Genomic_DNA"/>
</dbReference>
<feature type="domain" description="ABC transporter" evidence="5">
    <location>
        <begin position="2"/>
        <end position="239"/>
    </location>
</feature>
<dbReference type="CDD" id="cd03257">
    <property type="entry name" value="ABC_NikE_OppD_transporters"/>
    <property type="match status" value="1"/>
</dbReference>
<keyword evidence="7" id="KW-1185">Reference proteome</keyword>
<organism evidence="6 7">
    <name type="scientific">Rhodococcus spelaei</name>
    <dbReference type="NCBI Taxonomy" id="2546320"/>
    <lineage>
        <taxon>Bacteria</taxon>
        <taxon>Bacillati</taxon>
        <taxon>Actinomycetota</taxon>
        <taxon>Actinomycetes</taxon>
        <taxon>Mycobacteriales</taxon>
        <taxon>Nocardiaceae</taxon>
        <taxon>Rhodococcus</taxon>
    </lineage>
</organism>
<dbReference type="InterPro" id="IPR003439">
    <property type="entry name" value="ABC_transporter-like_ATP-bd"/>
</dbReference>
<comment type="caution">
    <text evidence="6">The sequence shown here is derived from an EMBL/GenBank/DDBJ whole genome shotgun (WGS) entry which is preliminary data.</text>
</comment>
<dbReference type="InterPro" id="IPR027417">
    <property type="entry name" value="P-loop_NTPase"/>
</dbReference>
<keyword evidence="3" id="KW-0547">Nucleotide-binding</keyword>
<dbReference type="PANTHER" id="PTHR43776:SF7">
    <property type="entry name" value="D,D-DIPEPTIDE TRANSPORT ATP-BINDING PROTEIN DDPF-RELATED"/>
    <property type="match status" value="1"/>
</dbReference>
<sequence length="252" mass="27447">MLSVEGLEKNYRGKAVLAGIDLTVGAGKIIGLVGTSGAGKSTVARCISGLERPSGGVIRWDGGRLGGSRSRRQRREIQTVFQDPRASLNPRWTVRRSLREPLDTWFTDRPRSDRDAAAASLLEQVGLGGDYLERFPHELSTGQCQRICIARALAPEPRLLLLDEPLSALDLPAQAQMLDLLRELKSVRDLSYLFISHDIVVVSLLCDEVAVLEHGRIVEHVAAGTLLTASAHPHTRALIADTPILPRRGADS</sequence>
<dbReference type="Pfam" id="PF00005">
    <property type="entry name" value="ABC_tran"/>
    <property type="match status" value="1"/>
</dbReference>
<dbReference type="InterPro" id="IPR050319">
    <property type="entry name" value="ABC_transp_ATP-bind"/>
</dbReference>
<evidence type="ECO:0000313" key="7">
    <source>
        <dbReference type="Proteomes" id="UP000316256"/>
    </source>
</evidence>
<protein>
    <submittedName>
        <fullName evidence="6">ABC transporter ATP-binding protein</fullName>
    </submittedName>
</protein>
<dbReference type="SUPFAM" id="SSF52540">
    <property type="entry name" value="P-loop containing nucleoside triphosphate hydrolases"/>
    <property type="match status" value="1"/>
</dbReference>
<dbReference type="InterPro" id="IPR003593">
    <property type="entry name" value="AAA+_ATPase"/>
</dbReference>
<dbReference type="OrthoDB" id="8036461at2"/>
<dbReference type="Gene3D" id="3.40.50.300">
    <property type="entry name" value="P-loop containing nucleotide triphosphate hydrolases"/>
    <property type="match status" value="1"/>
</dbReference>
<dbReference type="Proteomes" id="UP000316256">
    <property type="component" value="Unassembled WGS sequence"/>
</dbReference>